<organism evidence="2 3">
    <name type="scientific">Strongylus vulgaris</name>
    <name type="common">Blood worm</name>
    <dbReference type="NCBI Taxonomy" id="40348"/>
    <lineage>
        <taxon>Eukaryota</taxon>
        <taxon>Metazoa</taxon>
        <taxon>Ecdysozoa</taxon>
        <taxon>Nematoda</taxon>
        <taxon>Chromadorea</taxon>
        <taxon>Rhabditida</taxon>
        <taxon>Rhabditina</taxon>
        <taxon>Rhabditomorpha</taxon>
        <taxon>Strongyloidea</taxon>
        <taxon>Strongylidae</taxon>
        <taxon>Strongylus</taxon>
    </lineage>
</organism>
<proteinExistence type="predicted"/>
<name>A0A3P7LH22_STRVU</name>
<dbReference type="Proteomes" id="UP000270094">
    <property type="component" value="Unassembled WGS sequence"/>
</dbReference>
<evidence type="ECO:0000313" key="3">
    <source>
        <dbReference type="Proteomes" id="UP000270094"/>
    </source>
</evidence>
<reference evidence="2 3" key="1">
    <citation type="submission" date="2018-11" db="EMBL/GenBank/DDBJ databases">
        <authorList>
            <consortium name="Pathogen Informatics"/>
        </authorList>
    </citation>
    <scope>NUCLEOTIDE SEQUENCE [LARGE SCALE GENOMIC DNA]</scope>
</reference>
<dbReference type="AlphaFoldDB" id="A0A3P7LH22"/>
<dbReference type="EMBL" id="UYYB01115096">
    <property type="protein sequence ID" value="VDM81895.1"/>
    <property type="molecule type" value="Genomic_DNA"/>
</dbReference>
<dbReference type="InterPro" id="IPR035940">
    <property type="entry name" value="CAP_sf"/>
</dbReference>
<evidence type="ECO:0000256" key="1">
    <source>
        <dbReference type="SAM" id="MobiDB-lite"/>
    </source>
</evidence>
<protein>
    <recommendedName>
        <fullName evidence="4">SCP domain-containing protein</fullName>
    </recommendedName>
</protein>
<dbReference type="SUPFAM" id="SSF55797">
    <property type="entry name" value="PR-1-like"/>
    <property type="match status" value="1"/>
</dbReference>
<gene>
    <name evidence="2" type="ORF">SVUK_LOCUS16893</name>
</gene>
<sequence>MYAATYSNRETSGTQAVAKKNYGYAVRDWFDTVSTPITDTTYTDTSMEPFANAFNYKNLKVGCAYQYCVSSSKLAVACVYNEKTPNVGDQVYLGNAKKNNGNAEPEPPQPTTGMTEECRTQVVDIHNKYRFK</sequence>
<keyword evidence="3" id="KW-1185">Reference proteome</keyword>
<evidence type="ECO:0000313" key="2">
    <source>
        <dbReference type="EMBL" id="VDM81895.1"/>
    </source>
</evidence>
<dbReference type="Gene3D" id="3.40.33.10">
    <property type="entry name" value="CAP"/>
    <property type="match status" value="1"/>
</dbReference>
<accession>A0A3P7LH22</accession>
<feature type="region of interest" description="Disordered" evidence="1">
    <location>
        <begin position="91"/>
        <end position="115"/>
    </location>
</feature>
<evidence type="ECO:0008006" key="4">
    <source>
        <dbReference type="Google" id="ProtNLM"/>
    </source>
</evidence>